<evidence type="ECO:0000313" key="1">
    <source>
        <dbReference type="EMBL" id="KAG7338477.1"/>
    </source>
</evidence>
<gene>
    <name evidence="2" type="ORF">IV203_009145</name>
    <name evidence="1" type="ORF">IV203_011107</name>
</gene>
<dbReference type="EMBL" id="JAGRRH010000055">
    <property type="protein sequence ID" value="KAG7338477.1"/>
    <property type="molecule type" value="Genomic_DNA"/>
</dbReference>
<dbReference type="AlphaFoldDB" id="A0A9K3K750"/>
<organism evidence="1 3">
    <name type="scientific">Nitzschia inconspicua</name>
    <dbReference type="NCBI Taxonomy" id="303405"/>
    <lineage>
        <taxon>Eukaryota</taxon>
        <taxon>Sar</taxon>
        <taxon>Stramenopiles</taxon>
        <taxon>Ochrophyta</taxon>
        <taxon>Bacillariophyta</taxon>
        <taxon>Bacillariophyceae</taxon>
        <taxon>Bacillariophycidae</taxon>
        <taxon>Bacillariales</taxon>
        <taxon>Bacillariaceae</taxon>
        <taxon>Nitzschia</taxon>
    </lineage>
</organism>
<evidence type="ECO:0000313" key="2">
    <source>
        <dbReference type="EMBL" id="KAG7353097.1"/>
    </source>
</evidence>
<protein>
    <submittedName>
        <fullName evidence="1">Uncharacterized protein</fullName>
    </submittedName>
</protein>
<dbReference type="OrthoDB" id="41246at2759"/>
<dbReference type="EMBL" id="JAGRRH010000017">
    <property type="protein sequence ID" value="KAG7353097.1"/>
    <property type="molecule type" value="Genomic_DNA"/>
</dbReference>
<reference evidence="1" key="2">
    <citation type="submission" date="2021-04" db="EMBL/GenBank/DDBJ databases">
        <authorList>
            <person name="Podell S."/>
        </authorList>
    </citation>
    <scope>NUCLEOTIDE SEQUENCE</scope>
    <source>
        <strain evidence="1">Hildebrandi</strain>
    </source>
</reference>
<accession>A0A9K3K750</accession>
<keyword evidence="3" id="KW-1185">Reference proteome</keyword>
<comment type="caution">
    <text evidence="1">The sequence shown here is derived from an EMBL/GenBank/DDBJ whole genome shotgun (WGS) entry which is preliminary data.</text>
</comment>
<sequence>MGSKPVGYDDQAAAKLVLQLKAIATKEVATIPPNCIDSLFQDVITESSRSADVRHRTVSVGSMEMVHSSTVTPVLSSTPKALVESKLFLLEDDEGSNSSSIDHHDWSDHLVYSSTEVKKTISQSEHPLLTSPIEIIKNCKKKRESFVGLTTKSGAIRATLRKKFSWKSFPELEDYLLQNQHEYFQFSSRNYTPEQRKYNNGLTRGLLELAAKEGYIFEDFTFSMVRDRIRCYYKSHSQSAKKKRKR</sequence>
<name>A0A9K3K750_9STRA</name>
<proteinExistence type="predicted"/>
<evidence type="ECO:0000313" key="3">
    <source>
        <dbReference type="Proteomes" id="UP000693970"/>
    </source>
</evidence>
<dbReference type="Proteomes" id="UP000693970">
    <property type="component" value="Unassembled WGS sequence"/>
</dbReference>
<reference evidence="1" key="1">
    <citation type="journal article" date="2021" name="Sci. Rep.">
        <title>Diploid genomic architecture of Nitzschia inconspicua, an elite biomass production diatom.</title>
        <authorList>
            <person name="Oliver A."/>
            <person name="Podell S."/>
            <person name="Pinowska A."/>
            <person name="Traller J.C."/>
            <person name="Smith S.R."/>
            <person name="McClure R."/>
            <person name="Beliaev A."/>
            <person name="Bohutskyi P."/>
            <person name="Hill E.A."/>
            <person name="Rabines A."/>
            <person name="Zheng H."/>
            <person name="Allen L.Z."/>
            <person name="Kuo A."/>
            <person name="Grigoriev I.V."/>
            <person name="Allen A.E."/>
            <person name="Hazlebeck D."/>
            <person name="Allen E.E."/>
        </authorList>
    </citation>
    <scope>NUCLEOTIDE SEQUENCE</scope>
    <source>
        <strain evidence="1">Hildebrandi</strain>
    </source>
</reference>